<comment type="caution">
    <text evidence="3">The sequence shown here is derived from an EMBL/GenBank/DDBJ whole genome shotgun (WGS) entry which is preliminary data.</text>
</comment>
<dbReference type="Proteomes" id="UP000627715">
    <property type="component" value="Unassembled WGS sequence"/>
</dbReference>
<dbReference type="InterPro" id="IPR046586">
    <property type="entry name" value="DUF6644"/>
</dbReference>
<sequence length="186" mass="21261">MINEWLLQFAEWLYATSGSRAIEQSYYLYNWIETTHVLTVMVSLGMLIFIDLRMLGLAMPNVSAVKLANRLNLVMMIGFAVMFITGLLLFYAKPVYTTQSIWFRIKFLLLIIAFINAVLFHRRMLASGASWEFDAKAPRNLQLGAAFSLVLWIGVVTTGRLIAYDWYQCYRELPQWLSVAAGCVAP</sequence>
<keyword evidence="1" id="KW-0812">Transmembrane</keyword>
<feature type="transmembrane region" description="Helical" evidence="1">
    <location>
        <begin position="71"/>
        <end position="91"/>
    </location>
</feature>
<keyword evidence="1" id="KW-0472">Membrane</keyword>
<keyword evidence="1" id="KW-1133">Transmembrane helix</keyword>
<dbReference type="AlphaFoldDB" id="A0A916VIT1"/>
<dbReference type="Pfam" id="PF20349">
    <property type="entry name" value="DUF6644"/>
    <property type="match status" value="1"/>
</dbReference>
<feature type="domain" description="DUF6644" evidence="2">
    <location>
        <begin position="33"/>
        <end position="164"/>
    </location>
</feature>
<feature type="transmembrane region" description="Helical" evidence="1">
    <location>
        <begin position="141"/>
        <end position="163"/>
    </location>
</feature>
<evidence type="ECO:0000313" key="3">
    <source>
        <dbReference type="EMBL" id="GFZ77796.1"/>
    </source>
</evidence>
<accession>A0A916VIT1</accession>
<dbReference type="EMBL" id="BMIY01000009">
    <property type="protein sequence ID" value="GFZ77796.1"/>
    <property type="molecule type" value="Genomic_DNA"/>
</dbReference>
<gene>
    <name evidence="3" type="ORF">GCM10011403_20910</name>
</gene>
<reference evidence="3" key="2">
    <citation type="submission" date="2020-09" db="EMBL/GenBank/DDBJ databases">
        <authorList>
            <person name="Sun Q."/>
            <person name="Zhou Y."/>
        </authorList>
    </citation>
    <scope>NUCLEOTIDE SEQUENCE</scope>
    <source>
        <strain evidence="3">CGMCC 1.15425</strain>
    </source>
</reference>
<organism evidence="3 4">
    <name type="scientific">Pseudohongiella nitratireducens</name>
    <dbReference type="NCBI Taxonomy" id="1768907"/>
    <lineage>
        <taxon>Bacteria</taxon>
        <taxon>Pseudomonadati</taxon>
        <taxon>Pseudomonadota</taxon>
        <taxon>Gammaproteobacteria</taxon>
        <taxon>Pseudomonadales</taxon>
        <taxon>Pseudohongiellaceae</taxon>
        <taxon>Pseudohongiella</taxon>
    </lineage>
</organism>
<reference evidence="3" key="1">
    <citation type="journal article" date="2014" name="Int. J. Syst. Evol. Microbiol.">
        <title>Complete genome sequence of Corynebacterium casei LMG S-19264T (=DSM 44701T), isolated from a smear-ripened cheese.</title>
        <authorList>
            <consortium name="US DOE Joint Genome Institute (JGI-PGF)"/>
            <person name="Walter F."/>
            <person name="Albersmeier A."/>
            <person name="Kalinowski J."/>
            <person name="Ruckert C."/>
        </authorList>
    </citation>
    <scope>NUCLEOTIDE SEQUENCE</scope>
    <source>
        <strain evidence="3">CGMCC 1.15425</strain>
    </source>
</reference>
<dbReference type="OrthoDB" id="7424236at2"/>
<keyword evidence="4" id="KW-1185">Reference proteome</keyword>
<proteinExistence type="predicted"/>
<evidence type="ECO:0000313" key="4">
    <source>
        <dbReference type="Proteomes" id="UP000627715"/>
    </source>
</evidence>
<dbReference type="RefSeq" id="WP_068811716.1">
    <property type="nucleotide sequence ID" value="NZ_BMIY01000009.1"/>
</dbReference>
<evidence type="ECO:0000256" key="1">
    <source>
        <dbReference type="SAM" id="Phobius"/>
    </source>
</evidence>
<evidence type="ECO:0000259" key="2">
    <source>
        <dbReference type="Pfam" id="PF20349"/>
    </source>
</evidence>
<feature type="transmembrane region" description="Helical" evidence="1">
    <location>
        <begin position="28"/>
        <end position="50"/>
    </location>
</feature>
<feature type="transmembrane region" description="Helical" evidence="1">
    <location>
        <begin position="103"/>
        <end position="120"/>
    </location>
</feature>
<name>A0A916VIT1_9GAMM</name>
<protein>
    <submittedName>
        <fullName evidence="3">Membrane protein</fullName>
    </submittedName>
</protein>